<organism evidence="1 2">
    <name type="scientific">Liquidambar formosana</name>
    <name type="common">Formosan gum</name>
    <dbReference type="NCBI Taxonomy" id="63359"/>
    <lineage>
        <taxon>Eukaryota</taxon>
        <taxon>Viridiplantae</taxon>
        <taxon>Streptophyta</taxon>
        <taxon>Embryophyta</taxon>
        <taxon>Tracheophyta</taxon>
        <taxon>Spermatophyta</taxon>
        <taxon>Magnoliopsida</taxon>
        <taxon>eudicotyledons</taxon>
        <taxon>Gunneridae</taxon>
        <taxon>Pentapetalae</taxon>
        <taxon>Saxifragales</taxon>
        <taxon>Altingiaceae</taxon>
        <taxon>Liquidambar</taxon>
    </lineage>
</organism>
<accession>A0AAP0WYM7</accession>
<protein>
    <submittedName>
        <fullName evidence="1">Uncharacterized protein</fullName>
    </submittedName>
</protein>
<proteinExistence type="predicted"/>
<keyword evidence="2" id="KW-1185">Reference proteome</keyword>
<evidence type="ECO:0000313" key="1">
    <source>
        <dbReference type="EMBL" id="KAK9280088.1"/>
    </source>
</evidence>
<comment type="caution">
    <text evidence="1">The sequence shown here is derived from an EMBL/GenBank/DDBJ whole genome shotgun (WGS) entry which is preliminary data.</text>
</comment>
<gene>
    <name evidence="1" type="ORF">L1049_013773</name>
</gene>
<evidence type="ECO:0000313" key="2">
    <source>
        <dbReference type="Proteomes" id="UP001415857"/>
    </source>
</evidence>
<reference evidence="1 2" key="1">
    <citation type="journal article" date="2024" name="Plant J.">
        <title>Genome sequences and population genomics reveal climatic adaptation and genomic divergence between two closely related sweetgum species.</title>
        <authorList>
            <person name="Xu W.Q."/>
            <person name="Ren C.Q."/>
            <person name="Zhang X.Y."/>
            <person name="Comes H.P."/>
            <person name="Liu X.H."/>
            <person name="Li Y.G."/>
            <person name="Kettle C.J."/>
            <person name="Jalonen R."/>
            <person name="Gaisberger H."/>
            <person name="Ma Y.Z."/>
            <person name="Qiu Y.X."/>
        </authorList>
    </citation>
    <scope>NUCLEOTIDE SEQUENCE [LARGE SCALE GENOMIC DNA]</scope>
    <source>
        <strain evidence="1">Hangzhou</strain>
    </source>
</reference>
<sequence>MTFQENFRDKSSAVRYTENGEREGMEQARNLISRGMVKGEVWDFSSFKGCEYLDLLWDLRVETGGVTQSGRKVVYLEGEWLLYLPVHYIKIGKPRIRFISRRPFRVKLMVNSEFHLNSD</sequence>
<dbReference type="Proteomes" id="UP001415857">
    <property type="component" value="Unassembled WGS sequence"/>
</dbReference>
<dbReference type="AlphaFoldDB" id="A0AAP0WYM7"/>
<dbReference type="EMBL" id="JBBPBK010000008">
    <property type="protein sequence ID" value="KAK9280088.1"/>
    <property type="molecule type" value="Genomic_DNA"/>
</dbReference>
<name>A0AAP0WYM7_LIQFO</name>